<dbReference type="RefSeq" id="WP_019171942.1">
    <property type="nucleotide sequence ID" value="NZ_QGGG01000016.1"/>
</dbReference>
<comment type="caution">
    <text evidence="2">The sequence shown here is derived from an EMBL/GenBank/DDBJ whole genome shotgun (WGS) entry which is preliminary data.</text>
</comment>
<organism evidence="2 3">
    <name type="scientific">Pseudaminobacter salicylatoxidans</name>
    <dbReference type="NCBI Taxonomy" id="93369"/>
    <lineage>
        <taxon>Bacteria</taxon>
        <taxon>Pseudomonadati</taxon>
        <taxon>Pseudomonadota</taxon>
        <taxon>Alphaproteobacteria</taxon>
        <taxon>Hyphomicrobiales</taxon>
        <taxon>Phyllobacteriaceae</taxon>
        <taxon>Pseudaminobacter</taxon>
    </lineage>
</organism>
<sequence length="46" mass="4954">MAASSPSPNWPKRIGWLVLIWAASVLSLGVVALVFRFLMNLVGLTA</sequence>
<name>A0A316BXD0_PSESE</name>
<accession>A0A316BXD0</accession>
<gene>
    <name evidence="2" type="ORF">C7441_116112</name>
</gene>
<keyword evidence="1" id="KW-1133">Transmembrane helix</keyword>
<dbReference type="Pfam" id="PF10617">
    <property type="entry name" value="DUF2474"/>
    <property type="match status" value="1"/>
</dbReference>
<protein>
    <submittedName>
        <fullName evidence="2">Uncharacterized protein DUF2474</fullName>
    </submittedName>
</protein>
<dbReference type="STRING" id="1192868.GCA_000304395_02352"/>
<evidence type="ECO:0000256" key="1">
    <source>
        <dbReference type="SAM" id="Phobius"/>
    </source>
</evidence>
<keyword evidence="3" id="KW-1185">Reference proteome</keyword>
<feature type="transmembrane region" description="Helical" evidence="1">
    <location>
        <begin position="14"/>
        <end position="38"/>
    </location>
</feature>
<proteinExistence type="predicted"/>
<dbReference type="InterPro" id="IPR018895">
    <property type="entry name" value="DUF2474"/>
</dbReference>
<evidence type="ECO:0000313" key="2">
    <source>
        <dbReference type="EMBL" id="PWJ78442.1"/>
    </source>
</evidence>
<evidence type="ECO:0000313" key="3">
    <source>
        <dbReference type="Proteomes" id="UP000245396"/>
    </source>
</evidence>
<keyword evidence="1" id="KW-0812">Transmembrane</keyword>
<reference evidence="2 3" key="1">
    <citation type="submission" date="2018-05" db="EMBL/GenBank/DDBJ databases">
        <title>Genomic Encyclopedia of Type Strains, Phase IV (KMG-IV): sequencing the most valuable type-strain genomes for metagenomic binning, comparative biology and taxonomic classification.</title>
        <authorList>
            <person name="Goeker M."/>
        </authorList>
    </citation>
    <scope>NUCLEOTIDE SEQUENCE [LARGE SCALE GENOMIC DNA]</scope>
    <source>
        <strain evidence="2 3">DSM 6986</strain>
    </source>
</reference>
<dbReference type="Proteomes" id="UP000245396">
    <property type="component" value="Unassembled WGS sequence"/>
</dbReference>
<keyword evidence="1" id="KW-0472">Membrane</keyword>
<dbReference type="AlphaFoldDB" id="A0A316BXD0"/>
<dbReference type="EMBL" id="QGGG01000016">
    <property type="protein sequence ID" value="PWJ78442.1"/>
    <property type="molecule type" value="Genomic_DNA"/>
</dbReference>